<dbReference type="InterPro" id="IPR029058">
    <property type="entry name" value="AB_hydrolase_fold"/>
</dbReference>
<evidence type="ECO:0000313" key="4">
    <source>
        <dbReference type="Proteomes" id="UP001183202"/>
    </source>
</evidence>
<dbReference type="PROSITE" id="PS51257">
    <property type="entry name" value="PROKAR_LIPOPROTEIN"/>
    <property type="match status" value="1"/>
</dbReference>
<evidence type="ECO:0000313" key="3">
    <source>
        <dbReference type="EMBL" id="MDT0353046.1"/>
    </source>
</evidence>
<dbReference type="InterPro" id="IPR050266">
    <property type="entry name" value="AB_hydrolase_sf"/>
</dbReference>
<name>A0ABU2NGG2_9PSEU</name>
<evidence type="ECO:0000259" key="2">
    <source>
        <dbReference type="Pfam" id="PF00561"/>
    </source>
</evidence>
<evidence type="ECO:0000256" key="1">
    <source>
        <dbReference type="SAM" id="SignalP"/>
    </source>
</evidence>
<dbReference type="InterPro" id="IPR000073">
    <property type="entry name" value="AB_hydrolase_1"/>
</dbReference>
<dbReference type="GO" id="GO:0016787">
    <property type="term" value="F:hydrolase activity"/>
    <property type="evidence" value="ECO:0007669"/>
    <property type="project" value="UniProtKB-KW"/>
</dbReference>
<feature type="signal peptide" evidence="1">
    <location>
        <begin position="1"/>
        <end position="23"/>
    </location>
</feature>
<reference evidence="4" key="1">
    <citation type="submission" date="2023-07" db="EMBL/GenBank/DDBJ databases">
        <title>30 novel species of actinomycetes from the DSMZ collection.</title>
        <authorList>
            <person name="Nouioui I."/>
        </authorList>
    </citation>
    <scope>NUCLEOTIDE SEQUENCE [LARGE SCALE GENOMIC DNA]</scope>
    <source>
        <strain evidence="4">DSM 45834</strain>
    </source>
</reference>
<dbReference type="PANTHER" id="PTHR43798:SF33">
    <property type="entry name" value="HYDROLASE, PUTATIVE (AFU_ORTHOLOGUE AFUA_2G14860)-RELATED"/>
    <property type="match status" value="1"/>
</dbReference>
<keyword evidence="1" id="KW-0732">Signal</keyword>
<accession>A0ABU2NGG2</accession>
<dbReference type="Pfam" id="PF00561">
    <property type="entry name" value="Abhydrolase_1"/>
    <property type="match status" value="1"/>
</dbReference>
<feature type="chain" id="PRO_5046117827" evidence="1">
    <location>
        <begin position="24"/>
        <end position="311"/>
    </location>
</feature>
<dbReference type="PANTHER" id="PTHR43798">
    <property type="entry name" value="MONOACYLGLYCEROL LIPASE"/>
    <property type="match status" value="1"/>
</dbReference>
<dbReference type="SUPFAM" id="SSF53474">
    <property type="entry name" value="alpha/beta-Hydrolases"/>
    <property type="match status" value="1"/>
</dbReference>
<dbReference type="Proteomes" id="UP001183202">
    <property type="component" value="Unassembled WGS sequence"/>
</dbReference>
<dbReference type="RefSeq" id="WP_311559560.1">
    <property type="nucleotide sequence ID" value="NZ_JAVREJ010000025.1"/>
</dbReference>
<dbReference type="EMBL" id="JAVREJ010000025">
    <property type="protein sequence ID" value="MDT0353046.1"/>
    <property type="molecule type" value="Genomic_DNA"/>
</dbReference>
<proteinExistence type="predicted"/>
<gene>
    <name evidence="3" type="ORF">RM445_26380</name>
</gene>
<comment type="caution">
    <text evidence="3">The sequence shown here is derived from an EMBL/GenBank/DDBJ whole genome shotgun (WGS) entry which is preliminary data.</text>
</comment>
<feature type="domain" description="AB hydrolase-1" evidence="2">
    <location>
        <begin position="61"/>
        <end position="205"/>
    </location>
</feature>
<dbReference type="Gene3D" id="3.40.50.1820">
    <property type="entry name" value="alpha/beta hydrolase"/>
    <property type="match status" value="1"/>
</dbReference>
<protein>
    <submittedName>
        <fullName evidence="3">Alpha/beta hydrolase</fullName>
    </submittedName>
</protein>
<keyword evidence="4" id="KW-1185">Reference proteome</keyword>
<sequence length="311" mass="33286">MHRSRRLGSALVMILALVGCVPAAGQPTPAAPAVVDGPVDIGGGRHLYLHCAGPEAPGRPTIVLESGYHDSSDPWTLTDAEAPAVGPPVFERLSERNRVCAYDRPGTLRYADPVALTDRSSPVPMPRTARAVVDDLHALLRAAEVPGPYLLVAHSLGGLFARLYTQLHPADVAGVVFVDAFPLEMRDLMGANWPAYAEVLARPVPQFANDPVWEDVDIDASVAEVRAAAAYPPVPTAVLSKTEPFLQPDGMSPDIGLTLERIWPEGQQSVVELTPRTPHTLATGSDHYVQVHDPDLVSATAELLMIRGGHR</sequence>
<keyword evidence="3" id="KW-0378">Hydrolase</keyword>
<organism evidence="3 4">
    <name type="scientific">Pseudonocardia charpentierae</name>
    <dbReference type="NCBI Taxonomy" id="3075545"/>
    <lineage>
        <taxon>Bacteria</taxon>
        <taxon>Bacillati</taxon>
        <taxon>Actinomycetota</taxon>
        <taxon>Actinomycetes</taxon>
        <taxon>Pseudonocardiales</taxon>
        <taxon>Pseudonocardiaceae</taxon>
        <taxon>Pseudonocardia</taxon>
    </lineage>
</organism>